<feature type="transmembrane region" description="Helical" evidence="6">
    <location>
        <begin position="23"/>
        <end position="42"/>
    </location>
</feature>
<keyword evidence="3" id="KW-0808">Transferase</keyword>
<organism evidence="8 9">
    <name type="scientific">Rhodococcoides corynebacterioides</name>
    <dbReference type="NCBI Taxonomy" id="53972"/>
    <lineage>
        <taxon>Bacteria</taxon>
        <taxon>Bacillati</taxon>
        <taxon>Actinomycetota</taxon>
        <taxon>Actinomycetes</taxon>
        <taxon>Mycobacteriales</taxon>
        <taxon>Nocardiaceae</taxon>
        <taxon>Rhodococcoides</taxon>
    </lineage>
</organism>
<dbReference type="Pfam" id="PF01553">
    <property type="entry name" value="Acyltransferase"/>
    <property type="match status" value="1"/>
</dbReference>
<dbReference type="InterPro" id="IPR002123">
    <property type="entry name" value="Plipid/glycerol_acylTrfase"/>
</dbReference>
<evidence type="ECO:0000313" key="9">
    <source>
        <dbReference type="Proteomes" id="UP000825228"/>
    </source>
</evidence>
<dbReference type="SMART" id="SM00563">
    <property type="entry name" value="PlsC"/>
    <property type="match status" value="1"/>
</dbReference>
<comment type="pathway">
    <text evidence="1">Lipid metabolism.</text>
</comment>
<proteinExistence type="predicted"/>
<evidence type="ECO:0000256" key="6">
    <source>
        <dbReference type="SAM" id="Phobius"/>
    </source>
</evidence>
<evidence type="ECO:0000256" key="3">
    <source>
        <dbReference type="ARBA" id="ARBA00022679"/>
    </source>
</evidence>
<keyword evidence="6" id="KW-0812">Transmembrane</keyword>
<keyword evidence="9" id="KW-1185">Reference proteome</keyword>
<reference evidence="8 9" key="1">
    <citation type="submission" date="2020-06" db="EMBL/GenBank/DDBJ databases">
        <title>Taxonomy, biology and ecology of Rhodococcus bacteria occurring in California pistachio and other woody hosts as revealed by genome sequence analyses.</title>
        <authorList>
            <person name="Gai Y."/>
            <person name="Riely B."/>
        </authorList>
    </citation>
    <scope>NUCLEOTIDE SEQUENCE [LARGE SCALE GENOMIC DNA]</scope>
    <source>
        <strain evidence="8 9">BP-281</strain>
    </source>
</reference>
<dbReference type="SUPFAM" id="SSF69593">
    <property type="entry name" value="Glycerol-3-phosphate (1)-acyltransferase"/>
    <property type="match status" value="1"/>
</dbReference>
<comment type="caution">
    <text evidence="8">The sequence shown here is derived from an EMBL/GenBank/DDBJ whole genome shotgun (WGS) entry which is preliminary data.</text>
</comment>
<evidence type="ECO:0000256" key="5">
    <source>
        <dbReference type="ARBA" id="ARBA00023315"/>
    </source>
</evidence>
<accession>A0ABS7P339</accession>
<keyword evidence="2" id="KW-0444">Lipid biosynthesis</keyword>
<keyword evidence="4" id="KW-0443">Lipid metabolism</keyword>
<name>A0ABS7P339_9NOCA</name>
<dbReference type="PANTHER" id="PTHR10434">
    <property type="entry name" value="1-ACYL-SN-GLYCEROL-3-PHOSPHATE ACYLTRANSFERASE"/>
    <property type="match status" value="1"/>
</dbReference>
<feature type="domain" description="Phospholipid/glycerol acyltransferase" evidence="7">
    <location>
        <begin position="97"/>
        <end position="209"/>
    </location>
</feature>
<keyword evidence="6" id="KW-1133">Transmembrane helix</keyword>
<dbReference type="Proteomes" id="UP000825228">
    <property type="component" value="Unassembled WGS sequence"/>
</dbReference>
<dbReference type="CDD" id="cd07989">
    <property type="entry name" value="LPLAT_AGPAT-like"/>
    <property type="match status" value="1"/>
</dbReference>
<sequence length="306" mass="32010">MPASPCGTGCRTAPVATAGTLRVVVRCVLVGALLLVFPLLLAGRVLPAPGRRAAARLGARGLLAALGIGLDRRGGRPDVRPADDRPDVQPADSGVGTLIVANHVSWTDILVLAACFPCRFVARADLVDWPVLGLLARIVKVVPIARDRLRTLPDTVDEVADALRGGATVVVFPEGTTWCGTAYGRFRPALFQAAIETGATVRPVGIAYRERTGAPSTATAFVGAEGIGESMSRILRLRGVRAEVVTGADLDAVGSDRRDLARRAESVVRGTGDLVAVPPLRVTSRRVPPVVVDRAAARHGEVLRAG</sequence>
<dbReference type="GO" id="GO:0016746">
    <property type="term" value="F:acyltransferase activity"/>
    <property type="evidence" value="ECO:0007669"/>
    <property type="project" value="UniProtKB-KW"/>
</dbReference>
<evidence type="ECO:0000313" key="8">
    <source>
        <dbReference type="EMBL" id="MBY6366782.1"/>
    </source>
</evidence>
<dbReference type="RefSeq" id="WP_222684092.1">
    <property type="nucleotide sequence ID" value="NZ_JABUBT010000020.1"/>
</dbReference>
<evidence type="ECO:0000256" key="1">
    <source>
        <dbReference type="ARBA" id="ARBA00005189"/>
    </source>
</evidence>
<gene>
    <name evidence="8" type="ORF">HQ603_08450</name>
</gene>
<dbReference type="EMBL" id="JABUBU010000004">
    <property type="protein sequence ID" value="MBY6366782.1"/>
    <property type="molecule type" value="Genomic_DNA"/>
</dbReference>
<evidence type="ECO:0000256" key="2">
    <source>
        <dbReference type="ARBA" id="ARBA00022516"/>
    </source>
</evidence>
<protein>
    <submittedName>
        <fullName evidence="8">1-acyl-sn-glycerol-3-phosphate acyltransferase</fullName>
    </submittedName>
</protein>
<dbReference type="PANTHER" id="PTHR10434:SF64">
    <property type="entry name" value="1-ACYL-SN-GLYCEROL-3-PHOSPHATE ACYLTRANSFERASE-RELATED"/>
    <property type="match status" value="1"/>
</dbReference>
<evidence type="ECO:0000256" key="4">
    <source>
        <dbReference type="ARBA" id="ARBA00023098"/>
    </source>
</evidence>
<keyword evidence="5 8" id="KW-0012">Acyltransferase</keyword>
<evidence type="ECO:0000259" key="7">
    <source>
        <dbReference type="SMART" id="SM00563"/>
    </source>
</evidence>
<keyword evidence="6" id="KW-0472">Membrane</keyword>